<evidence type="ECO:0000256" key="7">
    <source>
        <dbReference type="ARBA" id="ARBA00047368"/>
    </source>
</evidence>
<organism evidence="18 19">
    <name type="scientific">Euroglyphus maynei</name>
    <name type="common">Mayne's house dust mite</name>
    <dbReference type="NCBI Taxonomy" id="6958"/>
    <lineage>
        <taxon>Eukaryota</taxon>
        <taxon>Metazoa</taxon>
        <taxon>Ecdysozoa</taxon>
        <taxon>Arthropoda</taxon>
        <taxon>Chelicerata</taxon>
        <taxon>Arachnida</taxon>
        <taxon>Acari</taxon>
        <taxon>Acariformes</taxon>
        <taxon>Sarcoptiformes</taxon>
        <taxon>Astigmata</taxon>
        <taxon>Psoroptidia</taxon>
        <taxon>Analgoidea</taxon>
        <taxon>Pyroglyphidae</taxon>
        <taxon>Pyroglyphinae</taxon>
        <taxon>Euroglyphus</taxon>
    </lineage>
</organism>
<keyword evidence="6 17" id="KW-0472">Membrane</keyword>
<evidence type="ECO:0000256" key="2">
    <source>
        <dbReference type="ARBA" id="ARBA00004127"/>
    </source>
</evidence>
<proteinExistence type="inferred from homology"/>
<dbReference type="EMBL" id="MUJZ01042791">
    <property type="protein sequence ID" value="OTF75264.1"/>
    <property type="molecule type" value="Genomic_DNA"/>
</dbReference>
<evidence type="ECO:0000256" key="9">
    <source>
        <dbReference type="ARBA" id="ARBA00047863"/>
    </source>
</evidence>
<keyword evidence="4 17" id="KW-0812">Transmembrane</keyword>
<comment type="catalytic activity">
    <reaction evidence="16">
        <text>12-(9Z-hexadecenoyloxy)-octadecanoate + H2O = 12-hydroxyoctadecanoate + (9Z)-hexadecenoate + H(+)</text>
        <dbReference type="Rhea" id="RHEA:52072"/>
        <dbReference type="ChEBI" id="CHEBI:15377"/>
        <dbReference type="ChEBI" id="CHEBI:15378"/>
        <dbReference type="ChEBI" id="CHEBI:32372"/>
        <dbReference type="ChEBI" id="CHEBI:84201"/>
        <dbReference type="ChEBI" id="CHEBI:136312"/>
    </reaction>
    <physiologicalReaction direction="left-to-right" evidence="16">
        <dbReference type="Rhea" id="RHEA:52073"/>
    </physiologicalReaction>
</comment>
<comment type="catalytic activity">
    <reaction evidence="10">
        <text>12-octadecanoyloxy-octadecanoate + H2O = 12-hydroxyoctadecanoate + octadecanoate + H(+)</text>
        <dbReference type="Rhea" id="RHEA:52080"/>
        <dbReference type="ChEBI" id="CHEBI:15377"/>
        <dbReference type="ChEBI" id="CHEBI:15378"/>
        <dbReference type="ChEBI" id="CHEBI:25629"/>
        <dbReference type="ChEBI" id="CHEBI:84201"/>
        <dbReference type="ChEBI" id="CHEBI:136330"/>
    </reaction>
    <physiologicalReaction direction="left-to-right" evidence="10">
        <dbReference type="Rhea" id="RHEA:52081"/>
    </physiologicalReaction>
</comment>
<evidence type="ECO:0000313" key="19">
    <source>
        <dbReference type="Proteomes" id="UP000194236"/>
    </source>
</evidence>
<evidence type="ECO:0000256" key="6">
    <source>
        <dbReference type="ARBA" id="ARBA00023136"/>
    </source>
</evidence>
<comment type="catalytic activity">
    <reaction evidence="15">
        <text>13-(9Z-hexadecenoyloxy)-octadecanoate + H2O = 13-hydroxy-octadecanoate + (9Z)-hexadecenoate + H(+)</text>
        <dbReference type="Rhea" id="RHEA:52076"/>
        <dbReference type="ChEBI" id="CHEBI:15377"/>
        <dbReference type="ChEBI" id="CHEBI:15378"/>
        <dbReference type="ChEBI" id="CHEBI:32372"/>
        <dbReference type="ChEBI" id="CHEBI:136304"/>
        <dbReference type="ChEBI" id="CHEBI:136315"/>
    </reaction>
    <physiologicalReaction direction="left-to-right" evidence="15">
        <dbReference type="Rhea" id="RHEA:52077"/>
    </physiologicalReaction>
</comment>
<evidence type="ECO:0000256" key="8">
    <source>
        <dbReference type="ARBA" id="ARBA00047427"/>
    </source>
</evidence>
<dbReference type="Pfam" id="PF04750">
    <property type="entry name" value="Far-17a_AIG1"/>
    <property type="match status" value="1"/>
</dbReference>
<evidence type="ECO:0000256" key="5">
    <source>
        <dbReference type="ARBA" id="ARBA00022989"/>
    </source>
</evidence>
<protein>
    <submittedName>
        <fullName evidence="18">Uncharacterized protein</fullName>
    </submittedName>
</protein>
<comment type="caution">
    <text evidence="18">The sequence shown here is derived from an EMBL/GenBank/DDBJ whole genome shotgun (WGS) entry which is preliminary data.</text>
</comment>
<comment type="subcellular location">
    <subcellularLocation>
        <location evidence="2">Endomembrane system</location>
        <topology evidence="2">Multi-pass membrane protein</topology>
    </subcellularLocation>
</comment>
<evidence type="ECO:0000256" key="17">
    <source>
        <dbReference type="SAM" id="Phobius"/>
    </source>
</evidence>
<comment type="catalytic activity">
    <reaction evidence="7">
        <text>12-hexadecanoyloxy-octadecanoate + H2O = 12-hydroxyoctadecanoate + hexadecanoate + H(+)</text>
        <dbReference type="Rhea" id="RHEA:52056"/>
        <dbReference type="ChEBI" id="CHEBI:7896"/>
        <dbReference type="ChEBI" id="CHEBI:15377"/>
        <dbReference type="ChEBI" id="CHEBI:15378"/>
        <dbReference type="ChEBI" id="CHEBI:83677"/>
        <dbReference type="ChEBI" id="CHEBI:84201"/>
    </reaction>
    <physiologicalReaction direction="left-to-right" evidence="7">
        <dbReference type="Rhea" id="RHEA:52057"/>
    </physiologicalReaction>
</comment>
<evidence type="ECO:0000256" key="11">
    <source>
        <dbReference type="ARBA" id="ARBA00048701"/>
    </source>
</evidence>
<sequence length="163" mass="19299">MAGKFLTIVRLLSFLIYLYSIYWQYVVQLPFISPERKVFGPFKFLTYWDLLLQTGFFFLLLIQQQLFDSRQFKNFIGLIFYSLALPVSLLVSSTFWILWSIDRELVLPAILDPYYPPWLNHSTHTMISILTIMELFVGQHKPPKTRKGYITFLAFTLTLIINQ</sequence>
<evidence type="ECO:0000256" key="10">
    <source>
        <dbReference type="ARBA" id="ARBA00048680"/>
    </source>
</evidence>
<dbReference type="GO" id="GO:0012505">
    <property type="term" value="C:endomembrane system"/>
    <property type="evidence" value="ECO:0007669"/>
    <property type="project" value="UniProtKB-SubCell"/>
</dbReference>
<gene>
    <name evidence="18" type="ORF">BLA29_001260</name>
</gene>
<dbReference type="PANTHER" id="PTHR10989">
    <property type="entry name" value="ANDROGEN-INDUCED PROTEIN 1-RELATED"/>
    <property type="match status" value="1"/>
</dbReference>
<evidence type="ECO:0000256" key="15">
    <source>
        <dbReference type="ARBA" id="ARBA00049322"/>
    </source>
</evidence>
<dbReference type="GO" id="GO:0016020">
    <property type="term" value="C:membrane"/>
    <property type="evidence" value="ECO:0007669"/>
    <property type="project" value="InterPro"/>
</dbReference>
<comment type="catalytic activity">
    <reaction evidence="1">
        <text>9-(9Z-hexadecenoyloxy)-octadecanoate + H2O = (9Z)-hexadecenoate + 9-hydroxy-octadecanoate + H(+)</text>
        <dbReference type="Rhea" id="RHEA:52068"/>
        <dbReference type="ChEBI" id="CHEBI:15377"/>
        <dbReference type="ChEBI" id="CHEBI:15378"/>
        <dbReference type="ChEBI" id="CHEBI:32372"/>
        <dbReference type="ChEBI" id="CHEBI:136286"/>
        <dbReference type="ChEBI" id="CHEBI:136309"/>
    </reaction>
    <physiologicalReaction direction="left-to-right" evidence="1">
        <dbReference type="Rhea" id="RHEA:52069"/>
    </physiologicalReaction>
</comment>
<comment type="catalytic activity">
    <reaction evidence="14">
        <text>13-(9Z-octadecenoyloxy)-octadecanoate + H2O = 13-hydroxy-octadecanoate + (9Z)-octadecenoate + H(+)</text>
        <dbReference type="Rhea" id="RHEA:52064"/>
        <dbReference type="ChEBI" id="CHEBI:15377"/>
        <dbReference type="ChEBI" id="CHEBI:15378"/>
        <dbReference type="ChEBI" id="CHEBI:30823"/>
        <dbReference type="ChEBI" id="CHEBI:136303"/>
        <dbReference type="ChEBI" id="CHEBI:136304"/>
    </reaction>
    <physiologicalReaction direction="left-to-right" evidence="14">
        <dbReference type="Rhea" id="RHEA:52065"/>
    </physiologicalReaction>
</comment>
<dbReference type="PANTHER" id="PTHR10989:SF16">
    <property type="entry name" value="AT02829P-RELATED"/>
    <property type="match status" value="1"/>
</dbReference>
<feature type="transmembrane region" description="Helical" evidence="17">
    <location>
        <begin position="45"/>
        <end position="63"/>
    </location>
</feature>
<comment type="catalytic activity">
    <reaction evidence="12">
        <text>9-(9Z-octadecenoyloxy)-octadecanoate + H2O = 9-hydroxy-octadecanoate + (9Z)-octadecenoate + H(+)</text>
        <dbReference type="Rhea" id="RHEA:52048"/>
        <dbReference type="ChEBI" id="CHEBI:15377"/>
        <dbReference type="ChEBI" id="CHEBI:15378"/>
        <dbReference type="ChEBI" id="CHEBI:30823"/>
        <dbReference type="ChEBI" id="CHEBI:136282"/>
        <dbReference type="ChEBI" id="CHEBI:136286"/>
    </reaction>
    <physiologicalReaction direction="left-to-right" evidence="12">
        <dbReference type="Rhea" id="RHEA:52049"/>
    </physiologicalReaction>
</comment>
<comment type="catalytic activity">
    <reaction evidence="13">
        <text>9-octadecanoyloxy-octadecanoate + H2O = 9-hydroxy-octadecanoate + octadecanoate + H(+)</text>
        <dbReference type="Rhea" id="RHEA:52096"/>
        <dbReference type="ChEBI" id="CHEBI:15377"/>
        <dbReference type="ChEBI" id="CHEBI:15378"/>
        <dbReference type="ChEBI" id="CHEBI:25629"/>
        <dbReference type="ChEBI" id="CHEBI:136286"/>
        <dbReference type="ChEBI" id="CHEBI:136373"/>
    </reaction>
    <physiologicalReaction direction="left-to-right" evidence="13">
        <dbReference type="Rhea" id="RHEA:52097"/>
    </physiologicalReaction>
</comment>
<evidence type="ECO:0000256" key="14">
    <source>
        <dbReference type="ARBA" id="ARBA00049296"/>
    </source>
</evidence>
<name>A0A1Y3B5F0_EURMA</name>
<evidence type="ECO:0000256" key="12">
    <source>
        <dbReference type="ARBA" id="ARBA00048800"/>
    </source>
</evidence>
<evidence type="ECO:0000256" key="3">
    <source>
        <dbReference type="ARBA" id="ARBA00009300"/>
    </source>
</evidence>
<evidence type="ECO:0000256" key="4">
    <source>
        <dbReference type="ARBA" id="ARBA00022692"/>
    </source>
</evidence>
<evidence type="ECO:0000256" key="1">
    <source>
        <dbReference type="ARBA" id="ARBA00000923"/>
    </source>
</evidence>
<comment type="similarity">
    <text evidence="3">Belongs to the AIG1 family.</text>
</comment>
<accession>A0A1Y3B5F0</accession>
<dbReference type="Proteomes" id="UP000194236">
    <property type="component" value="Unassembled WGS sequence"/>
</dbReference>
<evidence type="ECO:0000313" key="18">
    <source>
        <dbReference type="EMBL" id="OTF75264.1"/>
    </source>
</evidence>
<reference evidence="18 19" key="1">
    <citation type="submission" date="2017-03" db="EMBL/GenBank/DDBJ databases">
        <title>Genome Survey of Euroglyphus maynei.</title>
        <authorList>
            <person name="Arlian L.G."/>
            <person name="Morgan M.S."/>
            <person name="Rider S.D."/>
        </authorList>
    </citation>
    <scope>NUCLEOTIDE SEQUENCE [LARGE SCALE GENOMIC DNA]</scope>
    <source>
        <strain evidence="18">Arlian Lab</strain>
        <tissue evidence="18">Whole body</tissue>
    </source>
</reference>
<feature type="transmembrane region" description="Helical" evidence="17">
    <location>
        <begin position="7"/>
        <end position="25"/>
    </location>
</feature>
<comment type="catalytic activity">
    <reaction evidence="11">
        <text>12-(9Z-octadecenoyloxy)-octadecanoate + H2O = 12-hydroxyoctadecanoate + (9Z)-octadecenoate + H(+)</text>
        <dbReference type="Rhea" id="RHEA:52060"/>
        <dbReference type="ChEBI" id="CHEBI:15377"/>
        <dbReference type="ChEBI" id="CHEBI:15378"/>
        <dbReference type="ChEBI" id="CHEBI:30823"/>
        <dbReference type="ChEBI" id="CHEBI:84201"/>
        <dbReference type="ChEBI" id="CHEBI:136302"/>
    </reaction>
    <physiologicalReaction direction="left-to-right" evidence="11">
        <dbReference type="Rhea" id="RHEA:52061"/>
    </physiologicalReaction>
</comment>
<comment type="catalytic activity">
    <reaction evidence="9">
        <text>9-hexadecanoyloxy-octadecanoate + H2O = 9-hydroxy-octadecanoate + hexadecanoate + H(+)</text>
        <dbReference type="Rhea" id="RHEA:52052"/>
        <dbReference type="ChEBI" id="CHEBI:7896"/>
        <dbReference type="ChEBI" id="CHEBI:15377"/>
        <dbReference type="ChEBI" id="CHEBI:15378"/>
        <dbReference type="ChEBI" id="CHEBI:83670"/>
        <dbReference type="ChEBI" id="CHEBI:136286"/>
    </reaction>
    <physiologicalReaction direction="left-to-right" evidence="9">
        <dbReference type="Rhea" id="RHEA:52053"/>
    </physiologicalReaction>
</comment>
<dbReference type="AlphaFoldDB" id="A0A1Y3B5F0"/>
<feature type="transmembrane region" description="Helical" evidence="17">
    <location>
        <begin position="75"/>
        <end position="98"/>
    </location>
</feature>
<evidence type="ECO:0000256" key="16">
    <source>
        <dbReference type="ARBA" id="ARBA00049428"/>
    </source>
</evidence>
<dbReference type="OrthoDB" id="1898221at2759"/>
<keyword evidence="19" id="KW-1185">Reference proteome</keyword>
<evidence type="ECO:0000256" key="13">
    <source>
        <dbReference type="ARBA" id="ARBA00049221"/>
    </source>
</evidence>
<comment type="catalytic activity">
    <reaction evidence="8">
        <text>13-octadecanoyloxy-octadecanoate + H2O = 13-hydroxy-octadecanoate + octadecanoate + H(+)</text>
        <dbReference type="Rhea" id="RHEA:52084"/>
        <dbReference type="ChEBI" id="CHEBI:15377"/>
        <dbReference type="ChEBI" id="CHEBI:15378"/>
        <dbReference type="ChEBI" id="CHEBI:25629"/>
        <dbReference type="ChEBI" id="CHEBI:136304"/>
        <dbReference type="ChEBI" id="CHEBI:136335"/>
    </reaction>
    <physiologicalReaction direction="left-to-right" evidence="8">
        <dbReference type="Rhea" id="RHEA:52085"/>
    </physiologicalReaction>
</comment>
<dbReference type="InterPro" id="IPR006838">
    <property type="entry name" value="ADTRP_AIG1"/>
</dbReference>
<keyword evidence="5 17" id="KW-1133">Transmembrane helix</keyword>